<evidence type="ECO:0000313" key="2">
    <source>
        <dbReference type="Proteomes" id="UP000300142"/>
    </source>
</evidence>
<reference evidence="2" key="1">
    <citation type="submission" date="2019-02" db="EMBL/GenBank/DDBJ databases">
        <title>Draft genome sequence of Sphaerospermopsis reniformis NIES-1949.</title>
        <authorList>
            <person name="Yamaguchi H."/>
            <person name="Suzuki S."/>
            <person name="Kawachi M."/>
        </authorList>
    </citation>
    <scope>NUCLEOTIDE SEQUENCE [LARGE SCALE GENOMIC DNA]</scope>
    <source>
        <strain evidence="2">NIES-1949</strain>
    </source>
</reference>
<dbReference type="EMBL" id="BJCE01000056">
    <property type="protein sequence ID" value="GCL36949.1"/>
    <property type="molecule type" value="Genomic_DNA"/>
</dbReference>
<evidence type="ECO:0000313" key="1">
    <source>
        <dbReference type="EMBL" id="GCL36949.1"/>
    </source>
</evidence>
<organism evidence="1 2">
    <name type="scientific">Sphaerospermopsis reniformis</name>
    <dbReference type="NCBI Taxonomy" id="531300"/>
    <lineage>
        <taxon>Bacteria</taxon>
        <taxon>Bacillati</taxon>
        <taxon>Cyanobacteriota</taxon>
        <taxon>Cyanophyceae</taxon>
        <taxon>Nostocales</taxon>
        <taxon>Aphanizomenonaceae</taxon>
        <taxon>Sphaerospermopsis</taxon>
    </lineage>
</organism>
<proteinExistence type="predicted"/>
<gene>
    <name evidence="1" type="ORF">SR1949_20550</name>
</gene>
<protein>
    <submittedName>
        <fullName evidence="1">Uncharacterized protein</fullName>
    </submittedName>
</protein>
<accession>A0A479ZW83</accession>
<dbReference type="AlphaFoldDB" id="A0A479ZW83"/>
<comment type="caution">
    <text evidence="1">The sequence shown here is derived from an EMBL/GenBank/DDBJ whole genome shotgun (WGS) entry which is preliminary data.</text>
</comment>
<keyword evidence="2" id="KW-1185">Reference proteome</keyword>
<dbReference type="Proteomes" id="UP000300142">
    <property type="component" value="Unassembled WGS sequence"/>
</dbReference>
<name>A0A479ZW83_9CYAN</name>
<sequence>MNIDKGCFGLNCYQLQSRVILLRRTQVVEGWGITAISDQVFSAS</sequence>